<organism evidence="3 4">
    <name type="scientific">Nostocoides australiense Ben110</name>
    <dbReference type="NCBI Taxonomy" id="1193182"/>
    <lineage>
        <taxon>Bacteria</taxon>
        <taxon>Bacillati</taxon>
        <taxon>Actinomycetota</taxon>
        <taxon>Actinomycetes</taxon>
        <taxon>Micrococcales</taxon>
        <taxon>Intrasporangiaceae</taxon>
        <taxon>Nostocoides</taxon>
    </lineage>
</organism>
<keyword evidence="4" id="KW-1185">Reference proteome</keyword>
<dbReference type="OrthoDB" id="52928at2"/>
<dbReference type="InterPro" id="IPR036397">
    <property type="entry name" value="RNaseH_sf"/>
</dbReference>
<proteinExistence type="predicted"/>
<evidence type="ECO:0000259" key="2">
    <source>
        <dbReference type="PROSITE" id="PS50994"/>
    </source>
</evidence>
<evidence type="ECO:0000313" key="3">
    <source>
        <dbReference type="EMBL" id="CCH74163.1"/>
    </source>
</evidence>
<feature type="compositionally biased region" description="Acidic residues" evidence="1">
    <location>
        <begin position="670"/>
        <end position="679"/>
    </location>
</feature>
<dbReference type="InterPro" id="IPR012337">
    <property type="entry name" value="RNaseH-like_sf"/>
</dbReference>
<evidence type="ECO:0000313" key="4">
    <source>
        <dbReference type="Proteomes" id="UP000035763"/>
    </source>
</evidence>
<dbReference type="PROSITE" id="PS50994">
    <property type="entry name" value="INTEGRASE"/>
    <property type="match status" value="1"/>
</dbReference>
<dbReference type="Proteomes" id="UP000035763">
    <property type="component" value="Unassembled WGS sequence"/>
</dbReference>
<name>W6JX62_9MICO</name>
<protein>
    <recommendedName>
        <fullName evidence="2">Integrase catalytic domain-containing protein</fullName>
    </recommendedName>
</protein>
<comment type="caution">
    <text evidence="3">The sequence shown here is derived from an EMBL/GenBank/DDBJ whole genome shotgun (WGS) entry which is preliminary data.</text>
</comment>
<sequence>MVIGITRDESGKVVVVVDHGDHRTRVTWMALVKAALIRKPVPIKDVIDEHPAPMLAELPDEERAVISKRYRDLVQIDTGSLRGNPEADRLAGILNPDYDPKTTTPAQRLLTKSRELAALGEVGASRAALYRQIGRIGEGPDFLIHGNRRTLSQRLDEFDPAVVEIVREEVTAESQRPRKSHRKLLVRIRSRLDRAQVAEEVTRHQLGVLVSEVSRGRGLHHPAKTRRTEAGRPVAVYGAQRVSRPGELVQVDATPTTVAILGPQGVLVPAVVLSAIDVYTRWFVALRVCVGAATSRDVCALIAQMGRPTVTRSGYPYELEMWHGIPRLVVFNDDPEGEKTTIQKVIGRKPAIHPSTLVFDHGSENASDHVLGFAAECGVDVVFCPPRQGHAKGVVEAIHRVIADVESTLPIHKGQNVLNRPNDLELAVPIKPQDLQDMLWEYAIDVYANEGHRNLTEAHGSPSPLSPAMVWADYVTSFGELDRPADPWLFLKGLQRAERLLSPEGIRLHKVTYNSSELQQLRSVVMQGIGVRARPLTIFYDRLDTTRIFLVHPVERHWLMVPRAIDRNGSVAPMSSLVRSQALRDVDQDTRRVLTETEIHRLEAALLTRWIEGIFTDRQDGRYAAIEGAQQRTYAHDLEQASDEVLSLAFPEPDLEPNEEPTLQEYPECRDDDEEFDYDEEIDFDDDLAELAADKSSWGMA</sequence>
<dbReference type="AlphaFoldDB" id="W6JX62"/>
<dbReference type="GO" id="GO:0003676">
    <property type="term" value="F:nucleic acid binding"/>
    <property type="evidence" value="ECO:0007669"/>
    <property type="project" value="InterPro"/>
</dbReference>
<feature type="domain" description="Integrase catalytic" evidence="2">
    <location>
        <begin position="241"/>
        <end position="475"/>
    </location>
</feature>
<dbReference type="STRING" id="1193182.BN11_40002"/>
<dbReference type="EMBL" id="CAJA01000334">
    <property type="protein sequence ID" value="CCH74163.1"/>
    <property type="molecule type" value="Genomic_DNA"/>
</dbReference>
<dbReference type="Gene3D" id="3.30.420.10">
    <property type="entry name" value="Ribonuclease H-like superfamily/Ribonuclease H"/>
    <property type="match status" value="1"/>
</dbReference>
<evidence type="ECO:0000256" key="1">
    <source>
        <dbReference type="SAM" id="MobiDB-lite"/>
    </source>
</evidence>
<gene>
    <name evidence="3" type="ORF">BN11_40002</name>
</gene>
<accession>W6JX62</accession>
<dbReference type="SUPFAM" id="SSF53098">
    <property type="entry name" value="Ribonuclease H-like"/>
    <property type="match status" value="1"/>
</dbReference>
<reference evidence="3 4" key="1">
    <citation type="journal article" date="2013" name="ISME J.">
        <title>A metabolic model for members of the genus Tetrasphaera involved in enhanced biological phosphorus removal.</title>
        <authorList>
            <person name="Kristiansen R."/>
            <person name="Nguyen H.T.T."/>
            <person name="Saunders A.M."/>
            <person name="Nielsen J.L."/>
            <person name="Wimmer R."/>
            <person name="Le V.Q."/>
            <person name="McIlroy S.J."/>
            <person name="Petrovski S."/>
            <person name="Seviour R.J."/>
            <person name="Calteau A."/>
            <person name="Nielsen K.L."/>
            <person name="Nielsen P.H."/>
        </authorList>
    </citation>
    <scope>NUCLEOTIDE SEQUENCE [LARGE SCALE GENOMIC DNA]</scope>
    <source>
        <strain evidence="3 4">Ben110</strain>
    </source>
</reference>
<dbReference type="RefSeq" id="WP_048693081.1">
    <property type="nucleotide sequence ID" value="NZ_HG764815.1"/>
</dbReference>
<dbReference type="GO" id="GO:0015074">
    <property type="term" value="P:DNA integration"/>
    <property type="evidence" value="ECO:0007669"/>
    <property type="project" value="InterPro"/>
</dbReference>
<feature type="region of interest" description="Disordered" evidence="1">
    <location>
        <begin position="652"/>
        <end position="679"/>
    </location>
</feature>
<dbReference type="InterPro" id="IPR001584">
    <property type="entry name" value="Integrase_cat-core"/>
</dbReference>